<dbReference type="InterPro" id="IPR053142">
    <property type="entry name" value="PchR_regulatory_protein"/>
</dbReference>
<dbReference type="PANTHER" id="PTHR47893:SF1">
    <property type="entry name" value="REGULATORY PROTEIN PCHR"/>
    <property type="match status" value="1"/>
</dbReference>
<dbReference type="PROSITE" id="PS01124">
    <property type="entry name" value="HTH_ARAC_FAMILY_2"/>
    <property type="match status" value="1"/>
</dbReference>
<keyword evidence="2" id="KW-0238">DNA-binding</keyword>
<dbReference type="PROSITE" id="PS00041">
    <property type="entry name" value="HTH_ARAC_FAMILY_1"/>
    <property type="match status" value="1"/>
</dbReference>
<organism evidence="5 6">
    <name type="scientific">Danxiaibacter flavus</name>
    <dbReference type="NCBI Taxonomy" id="3049108"/>
    <lineage>
        <taxon>Bacteria</taxon>
        <taxon>Pseudomonadati</taxon>
        <taxon>Bacteroidota</taxon>
        <taxon>Chitinophagia</taxon>
        <taxon>Chitinophagales</taxon>
        <taxon>Chitinophagaceae</taxon>
        <taxon>Danxiaibacter</taxon>
    </lineage>
</organism>
<dbReference type="Proteomes" id="UP001560573">
    <property type="component" value="Unassembled WGS sequence"/>
</dbReference>
<dbReference type="InterPro" id="IPR009057">
    <property type="entry name" value="Homeodomain-like_sf"/>
</dbReference>
<name>A0ABV3Z9R9_9BACT</name>
<dbReference type="PRINTS" id="PR00032">
    <property type="entry name" value="HTHARAC"/>
</dbReference>
<dbReference type="SMART" id="SM00342">
    <property type="entry name" value="HTH_ARAC"/>
    <property type="match status" value="1"/>
</dbReference>
<dbReference type="EMBL" id="JAULBC010000001">
    <property type="protein sequence ID" value="MEX6686612.1"/>
    <property type="molecule type" value="Genomic_DNA"/>
</dbReference>
<evidence type="ECO:0000256" key="1">
    <source>
        <dbReference type="ARBA" id="ARBA00023015"/>
    </source>
</evidence>
<evidence type="ECO:0000256" key="3">
    <source>
        <dbReference type="ARBA" id="ARBA00023163"/>
    </source>
</evidence>
<dbReference type="RefSeq" id="WP_369328008.1">
    <property type="nucleotide sequence ID" value="NZ_JAULBC010000001.1"/>
</dbReference>
<dbReference type="Gene3D" id="1.10.10.60">
    <property type="entry name" value="Homeodomain-like"/>
    <property type="match status" value="2"/>
</dbReference>
<gene>
    <name evidence="5" type="ORF">QTN47_03860</name>
</gene>
<dbReference type="InterPro" id="IPR018062">
    <property type="entry name" value="HTH_AraC-typ_CS"/>
</dbReference>
<dbReference type="InterPro" id="IPR018060">
    <property type="entry name" value="HTH_AraC"/>
</dbReference>
<dbReference type="Pfam" id="PF12833">
    <property type="entry name" value="HTH_18"/>
    <property type="match status" value="1"/>
</dbReference>
<accession>A0ABV3Z9R9</accession>
<feature type="domain" description="HTH araC/xylS-type" evidence="4">
    <location>
        <begin position="217"/>
        <end position="316"/>
    </location>
</feature>
<sequence>MLEVNYNQTNFEELLKHFSRTFKVKVKTDTIYLPEDIGEGYFRIFSINGLEILISNYTLKQNVLFKRNKIAKEIYTFRFDEMLQETGESSPKSSVLLSCTTHDWLFLHPAGVHLNSASVIISKEWLHNFLGSEESANDIRKFLMLQTNLFIYEPLDAEYKTVLTDLICCLNDKRFEQLSVFNRIMLLIERFFTRILYKINETNFDVKVSTEDIERLKKVEAELLKDFTAEPLSINKLAKLAAMSPTKLKSVFKEIYGIPIYQYFQKSRMNKAKAMLLSKKYSVKEVGLELGYTNMSNFAKAFSKSFGQLPSEVSGK</sequence>
<dbReference type="SUPFAM" id="SSF46689">
    <property type="entry name" value="Homeodomain-like"/>
    <property type="match status" value="1"/>
</dbReference>
<keyword evidence="3" id="KW-0804">Transcription</keyword>
<dbReference type="InterPro" id="IPR020449">
    <property type="entry name" value="Tscrpt_reg_AraC-type_HTH"/>
</dbReference>
<evidence type="ECO:0000313" key="5">
    <source>
        <dbReference type="EMBL" id="MEX6686612.1"/>
    </source>
</evidence>
<evidence type="ECO:0000256" key="2">
    <source>
        <dbReference type="ARBA" id="ARBA00023125"/>
    </source>
</evidence>
<keyword evidence="6" id="KW-1185">Reference proteome</keyword>
<reference evidence="5 6" key="1">
    <citation type="submission" date="2023-07" db="EMBL/GenBank/DDBJ databases">
        <authorList>
            <person name="Lian W.-H."/>
        </authorList>
    </citation>
    <scope>NUCLEOTIDE SEQUENCE [LARGE SCALE GENOMIC DNA]</scope>
    <source>
        <strain evidence="5 6">SYSU DXS3180</strain>
    </source>
</reference>
<evidence type="ECO:0000259" key="4">
    <source>
        <dbReference type="PROSITE" id="PS01124"/>
    </source>
</evidence>
<proteinExistence type="predicted"/>
<dbReference type="PANTHER" id="PTHR47893">
    <property type="entry name" value="REGULATORY PROTEIN PCHR"/>
    <property type="match status" value="1"/>
</dbReference>
<protein>
    <submittedName>
        <fullName evidence="5">Helix-turn-helix transcriptional regulator</fullName>
    </submittedName>
</protein>
<comment type="caution">
    <text evidence="5">The sequence shown here is derived from an EMBL/GenBank/DDBJ whole genome shotgun (WGS) entry which is preliminary data.</text>
</comment>
<evidence type="ECO:0000313" key="6">
    <source>
        <dbReference type="Proteomes" id="UP001560573"/>
    </source>
</evidence>
<keyword evidence="1" id="KW-0805">Transcription regulation</keyword>